<feature type="active site" description="Proton donor" evidence="3">
    <location>
        <position position="37"/>
    </location>
</feature>
<dbReference type="InterPro" id="IPR018170">
    <property type="entry name" value="Aldo/ket_reductase_CS"/>
</dbReference>
<dbReference type="KEGG" id="gtr:GLOTRDRAFT_40461"/>
<dbReference type="Gene3D" id="3.20.20.100">
    <property type="entry name" value="NADP-dependent oxidoreductase domain"/>
    <property type="match status" value="1"/>
</dbReference>
<dbReference type="InterPro" id="IPR036812">
    <property type="entry name" value="NAD(P)_OxRdtase_dom_sf"/>
</dbReference>
<dbReference type="SUPFAM" id="SSF51430">
    <property type="entry name" value="NAD(P)-linked oxidoreductase"/>
    <property type="match status" value="1"/>
</dbReference>
<dbReference type="PROSITE" id="PS00063">
    <property type="entry name" value="ALDOKETO_REDUCTASE_3"/>
    <property type="match status" value="1"/>
</dbReference>
<proteinExistence type="inferred from homology"/>
<keyword evidence="8" id="KW-1185">Reference proteome</keyword>
<dbReference type="PRINTS" id="PR00069">
    <property type="entry name" value="ALDKETRDTASE"/>
</dbReference>
<keyword evidence="2" id="KW-0560">Oxidoreductase</keyword>
<dbReference type="GO" id="GO:0016491">
    <property type="term" value="F:oxidoreductase activity"/>
    <property type="evidence" value="ECO:0007669"/>
    <property type="project" value="UniProtKB-KW"/>
</dbReference>
<dbReference type="OrthoDB" id="416253at2759"/>
<dbReference type="PROSITE" id="PS00062">
    <property type="entry name" value="ALDOKETO_REDUCTASE_2"/>
    <property type="match status" value="1"/>
</dbReference>
<name>S7Q9U9_GLOTA</name>
<evidence type="ECO:0000256" key="3">
    <source>
        <dbReference type="PIRSR" id="PIRSR000097-1"/>
    </source>
</evidence>
<evidence type="ECO:0000256" key="2">
    <source>
        <dbReference type="ARBA" id="ARBA00023002"/>
    </source>
</evidence>
<dbReference type="OMA" id="WIYKVED"/>
<evidence type="ECO:0000256" key="4">
    <source>
        <dbReference type="PIRSR" id="PIRSR000097-2"/>
    </source>
</evidence>
<feature type="binding site" evidence="4">
    <location>
        <position position="96"/>
    </location>
    <ligand>
        <name>substrate</name>
    </ligand>
</feature>
<dbReference type="AlphaFoldDB" id="S7Q9U9"/>
<dbReference type="RefSeq" id="XP_007864839.1">
    <property type="nucleotide sequence ID" value="XM_007866648.1"/>
</dbReference>
<evidence type="ECO:0000256" key="5">
    <source>
        <dbReference type="PIRSR" id="PIRSR000097-3"/>
    </source>
</evidence>
<dbReference type="InterPro" id="IPR023210">
    <property type="entry name" value="NADP_OxRdtase_dom"/>
</dbReference>
<comment type="similarity">
    <text evidence="1">Belongs to the aldo/keto reductase family.</text>
</comment>
<dbReference type="PROSITE" id="PS00798">
    <property type="entry name" value="ALDOKETO_REDUCTASE_1"/>
    <property type="match status" value="1"/>
</dbReference>
<dbReference type="CDD" id="cd19071">
    <property type="entry name" value="AKR_AKR1-5-like"/>
    <property type="match status" value="1"/>
</dbReference>
<dbReference type="Pfam" id="PF00248">
    <property type="entry name" value="Aldo_ket_red"/>
    <property type="match status" value="1"/>
</dbReference>
<dbReference type="InterPro" id="IPR020471">
    <property type="entry name" value="AKR"/>
</dbReference>
<feature type="domain" description="NADP-dependent oxidoreductase" evidence="6">
    <location>
        <begin position="18"/>
        <end position="248"/>
    </location>
</feature>
<evidence type="ECO:0000256" key="1">
    <source>
        <dbReference type="ARBA" id="ARBA00007905"/>
    </source>
</evidence>
<dbReference type="Proteomes" id="UP000030669">
    <property type="component" value="Unassembled WGS sequence"/>
</dbReference>
<evidence type="ECO:0000313" key="7">
    <source>
        <dbReference type="EMBL" id="EPQ56691.1"/>
    </source>
</evidence>
<gene>
    <name evidence="7" type="ORF">GLOTRDRAFT_40461</name>
</gene>
<dbReference type="PANTHER" id="PTHR43827">
    <property type="entry name" value="2,5-DIKETO-D-GLUCONIC ACID REDUCTASE"/>
    <property type="match status" value="1"/>
</dbReference>
<organism evidence="7 8">
    <name type="scientific">Gloeophyllum trabeum (strain ATCC 11539 / FP-39264 / Madison 617)</name>
    <name type="common">Brown rot fungus</name>
    <dbReference type="NCBI Taxonomy" id="670483"/>
    <lineage>
        <taxon>Eukaryota</taxon>
        <taxon>Fungi</taxon>
        <taxon>Dikarya</taxon>
        <taxon>Basidiomycota</taxon>
        <taxon>Agaricomycotina</taxon>
        <taxon>Agaricomycetes</taxon>
        <taxon>Gloeophyllales</taxon>
        <taxon>Gloeophyllaceae</taxon>
        <taxon>Gloeophyllum</taxon>
    </lineage>
</organism>
<feature type="site" description="Lowers pKa of active site Tyr" evidence="5">
    <location>
        <position position="62"/>
    </location>
</feature>
<evidence type="ECO:0000313" key="8">
    <source>
        <dbReference type="Proteomes" id="UP000030669"/>
    </source>
</evidence>
<dbReference type="PANTHER" id="PTHR43827:SF13">
    <property type="entry name" value="ALDO_KETO REDUCTASE FAMILY PROTEIN"/>
    <property type="match status" value="1"/>
</dbReference>
<dbReference type="EMBL" id="KB469300">
    <property type="protein sequence ID" value="EPQ56691.1"/>
    <property type="molecule type" value="Genomic_DNA"/>
</dbReference>
<dbReference type="HOGENOM" id="CLU_023205_0_1_1"/>
<dbReference type="PIRSF" id="PIRSF000097">
    <property type="entry name" value="AKR"/>
    <property type="match status" value="1"/>
</dbReference>
<sequence length="263" mass="29237">MPRLGFGVYASAKSICKRSVTCALHAGYRHIDSAMYYENEKEVGLAIQASVIPRHDVFVTTKILAPPPDDPTGGKLWAMLNEAVDRFDYVDLFLIHTPTSGPEGRIKLWKALEKLKQSGRARSIGVSNFGINHLQELAASSSTRPAVNQIELHPWCQQRDIVNYCQNHGITVQAYCPLVRGQKFEDPTLNQLVYVHLKDPAQILLRWSLQKGFVPLPKSDTPSRIEANAALYDFELSAEQMALLDSLDRGAKGAIDINPVNCP</sequence>
<dbReference type="FunFam" id="3.20.20.100:FF:000015">
    <property type="entry name" value="Oxidoreductase, aldo/keto reductase family"/>
    <property type="match status" value="1"/>
</dbReference>
<dbReference type="eggNOG" id="KOG1577">
    <property type="taxonomic scope" value="Eukaryota"/>
</dbReference>
<evidence type="ECO:0000259" key="6">
    <source>
        <dbReference type="Pfam" id="PF00248"/>
    </source>
</evidence>
<reference evidence="7 8" key="1">
    <citation type="journal article" date="2012" name="Science">
        <title>The Paleozoic origin of enzymatic lignin decomposition reconstructed from 31 fungal genomes.</title>
        <authorList>
            <person name="Floudas D."/>
            <person name="Binder M."/>
            <person name="Riley R."/>
            <person name="Barry K."/>
            <person name="Blanchette R.A."/>
            <person name="Henrissat B."/>
            <person name="Martinez A.T."/>
            <person name="Otillar R."/>
            <person name="Spatafora J.W."/>
            <person name="Yadav J.S."/>
            <person name="Aerts A."/>
            <person name="Benoit I."/>
            <person name="Boyd A."/>
            <person name="Carlson A."/>
            <person name="Copeland A."/>
            <person name="Coutinho P.M."/>
            <person name="de Vries R.P."/>
            <person name="Ferreira P."/>
            <person name="Findley K."/>
            <person name="Foster B."/>
            <person name="Gaskell J."/>
            <person name="Glotzer D."/>
            <person name="Gorecki P."/>
            <person name="Heitman J."/>
            <person name="Hesse C."/>
            <person name="Hori C."/>
            <person name="Igarashi K."/>
            <person name="Jurgens J.A."/>
            <person name="Kallen N."/>
            <person name="Kersten P."/>
            <person name="Kohler A."/>
            <person name="Kuees U."/>
            <person name="Kumar T.K.A."/>
            <person name="Kuo A."/>
            <person name="LaButti K."/>
            <person name="Larrondo L.F."/>
            <person name="Lindquist E."/>
            <person name="Ling A."/>
            <person name="Lombard V."/>
            <person name="Lucas S."/>
            <person name="Lundell T."/>
            <person name="Martin R."/>
            <person name="McLaughlin D.J."/>
            <person name="Morgenstern I."/>
            <person name="Morin E."/>
            <person name="Murat C."/>
            <person name="Nagy L.G."/>
            <person name="Nolan M."/>
            <person name="Ohm R.A."/>
            <person name="Patyshakuliyeva A."/>
            <person name="Rokas A."/>
            <person name="Ruiz-Duenas F.J."/>
            <person name="Sabat G."/>
            <person name="Salamov A."/>
            <person name="Samejima M."/>
            <person name="Schmutz J."/>
            <person name="Slot J.C."/>
            <person name="St John F."/>
            <person name="Stenlid J."/>
            <person name="Sun H."/>
            <person name="Sun S."/>
            <person name="Syed K."/>
            <person name="Tsang A."/>
            <person name="Wiebenga A."/>
            <person name="Young D."/>
            <person name="Pisabarro A."/>
            <person name="Eastwood D.C."/>
            <person name="Martin F."/>
            <person name="Cullen D."/>
            <person name="Grigoriev I.V."/>
            <person name="Hibbett D.S."/>
        </authorList>
    </citation>
    <scope>NUCLEOTIDE SEQUENCE [LARGE SCALE GENOMIC DNA]</scope>
    <source>
        <strain evidence="7 8">ATCC 11539</strain>
    </source>
</reference>
<accession>S7Q9U9</accession>
<dbReference type="GeneID" id="19305979"/>
<protein>
    <submittedName>
        <fullName evidence="7">Aldo/keto reductase</fullName>
    </submittedName>
</protein>